<dbReference type="Proteomes" id="UP001341840">
    <property type="component" value="Unassembled WGS sequence"/>
</dbReference>
<evidence type="ECO:0000313" key="1">
    <source>
        <dbReference type="EMBL" id="MED6190225.1"/>
    </source>
</evidence>
<protein>
    <submittedName>
        <fullName evidence="1">Uncharacterized protein</fullName>
    </submittedName>
</protein>
<organism evidence="1 2">
    <name type="scientific">Stylosanthes scabra</name>
    <dbReference type="NCBI Taxonomy" id="79078"/>
    <lineage>
        <taxon>Eukaryota</taxon>
        <taxon>Viridiplantae</taxon>
        <taxon>Streptophyta</taxon>
        <taxon>Embryophyta</taxon>
        <taxon>Tracheophyta</taxon>
        <taxon>Spermatophyta</taxon>
        <taxon>Magnoliopsida</taxon>
        <taxon>eudicotyledons</taxon>
        <taxon>Gunneridae</taxon>
        <taxon>Pentapetalae</taxon>
        <taxon>rosids</taxon>
        <taxon>fabids</taxon>
        <taxon>Fabales</taxon>
        <taxon>Fabaceae</taxon>
        <taxon>Papilionoideae</taxon>
        <taxon>50 kb inversion clade</taxon>
        <taxon>dalbergioids sensu lato</taxon>
        <taxon>Dalbergieae</taxon>
        <taxon>Pterocarpus clade</taxon>
        <taxon>Stylosanthes</taxon>
    </lineage>
</organism>
<comment type="caution">
    <text evidence="1">The sequence shown here is derived from an EMBL/GenBank/DDBJ whole genome shotgun (WGS) entry which is preliminary data.</text>
</comment>
<name>A0ABU6WZ08_9FABA</name>
<evidence type="ECO:0000313" key="2">
    <source>
        <dbReference type="Proteomes" id="UP001341840"/>
    </source>
</evidence>
<accession>A0ABU6WZ08</accession>
<gene>
    <name evidence="1" type="ORF">PIB30_103793</name>
</gene>
<keyword evidence="2" id="KW-1185">Reference proteome</keyword>
<proteinExistence type="predicted"/>
<reference evidence="1 2" key="1">
    <citation type="journal article" date="2023" name="Plants (Basel)">
        <title>Bridging the Gap: Combining Genomics and Transcriptomics Approaches to Understand Stylosanthes scabra, an Orphan Legume from the Brazilian Caatinga.</title>
        <authorList>
            <person name="Ferreira-Neto J.R.C."/>
            <person name="da Silva M.D."/>
            <person name="Binneck E."/>
            <person name="de Melo N.F."/>
            <person name="da Silva R.H."/>
            <person name="de Melo A.L.T.M."/>
            <person name="Pandolfi V."/>
            <person name="Bustamante F.O."/>
            <person name="Brasileiro-Vidal A.C."/>
            <person name="Benko-Iseppon A.M."/>
        </authorList>
    </citation>
    <scope>NUCLEOTIDE SEQUENCE [LARGE SCALE GENOMIC DNA]</scope>
    <source>
        <tissue evidence="1">Leaves</tissue>
    </source>
</reference>
<sequence length="74" mass="8235">MRGLGVLGRCFNDFHVYAWCSKPYAWTLSLEGIHLLPRIGLVLYAYSWAPEQAGGVKATPRLPGARLGVDAYWP</sequence>
<feature type="non-terminal residue" evidence="1">
    <location>
        <position position="74"/>
    </location>
</feature>
<dbReference type="EMBL" id="JASCZI010184689">
    <property type="protein sequence ID" value="MED6190225.1"/>
    <property type="molecule type" value="Genomic_DNA"/>
</dbReference>